<proteinExistence type="predicted"/>
<comment type="caution">
    <text evidence="2">The sequence shown here is derived from an EMBL/GenBank/DDBJ whole genome shotgun (WGS) entry which is preliminary data.</text>
</comment>
<sequence length="105" mass="11315">MHPQARFAVKKVKGSRVMPESDPENVFESKSLKNILQVKHFIAGNGVGEHRNQSTVKLSINDGLPVGIEDTVAEKTKESGNEGRAFGVVIEVGIENMEDIVGVGS</sequence>
<reference evidence="2 3" key="1">
    <citation type="journal article" date="2024" name="G3 (Bethesda)">
        <title>Genome assembly of Hibiscus sabdariffa L. provides insights into metabolisms of medicinal natural products.</title>
        <authorList>
            <person name="Kim T."/>
        </authorList>
    </citation>
    <scope>NUCLEOTIDE SEQUENCE [LARGE SCALE GENOMIC DNA]</scope>
    <source>
        <strain evidence="2">TK-2024</strain>
        <tissue evidence="2">Old leaves</tissue>
    </source>
</reference>
<dbReference type="EMBL" id="JBBPBN010000043">
    <property type="protein sequence ID" value="KAK8996824.1"/>
    <property type="molecule type" value="Genomic_DNA"/>
</dbReference>
<keyword evidence="3" id="KW-1185">Reference proteome</keyword>
<evidence type="ECO:0000313" key="2">
    <source>
        <dbReference type="EMBL" id="KAK8996824.1"/>
    </source>
</evidence>
<evidence type="ECO:0000256" key="1">
    <source>
        <dbReference type="SAM" id="MobiDB-lite"/>
    </source>
</evidence>
<protein>
    <submittedName>
        <fullName evidence="2">Uncharacterized protein</fullName>
    </submittedName>
</protein>
<gene>
    <name evidence="2" type="ORF">V6N11_020320</name>
</gene>
<evidence type="ECO:0000313" key="3">
    <source>
        <dbReference type="Proteomes" id="UP001396334"/>
    </source>
</evidence>
<feature type="region of interest" description="Disordered" evidence="1">
    <location>
        <begin position="1"/>
        <end position="24"/>
    </location>
</feature>
<organism evidence="2 3">
    <name type="scientific">Hibiscus sabdariffa</name>
    <name type="common">roselle</name>
    <dbReference type="NCBI Taxonomy" id="183260"/>
    <lineage>
        <taxon>Eukaryota</taxon>
        <taxon>Viridiplantae</taxon>
        <taxon>Streptophyta</taxon>
        <taxon>Embryophyta</taxon>
        <taxon>Tracheophyta</taxon>
        <taxon>Spermatophyta</taxon>
        <taxon>Magnoliopsida</taxon>
        <taxon>eudicotyledons</taxon>
        <taxon>Gunneridae</taxon>
        <taxon>Pentapetalae</taxon>
        <taxon>rosids</taxon>
        <taxon>malvids</taxon>
        <taxon>Malvales</taxon>
        <taxon>Malvaceae</taxon>
        <taxon>Malvoideae</taxon>
        <taxon>Hibiscus</taxon>
    </lineage>
</organism>
<name>A0ABR2Q829_9ROSI</name>
<dbReference type="Proteomes" id="UP001396334">
    <property type="component" value="Unassembled WGS sequence"/>
</dbReference>
<accession>A0ABR2Q829</accession>